<dbReference type="GO" id="GO:0003830">
    <property type="term" value="F:beta-1,4-mannosylglycoprotein 4-beta-N-acetylglucosaminyltransferase activity"/>
    <property type="evidence" value="ECO:0007669"/>
    <property type="project" value="InterPro"/>
</dbReference>
<dbReference type="Proteomes" id="UP000216998">
    <property type="component" value="Unassembled WGS sequence"/>
</dbReference>
<keyword evidence="2" id="KW-1185">Reference proteome</keyword>
<dbReference type="InterPro" id="IPR011990">
    <property type="entry name" value="TPR-like_helical_dom_sf"/>
</dbReference>
<dbReference type="CDD" id="cd03801">
    <property type="entry name" value="GT4_PimA-like"/>
    <property type="match status" value="1"/>
</dbReference>
<dbReference type="Pfam" id="PF04724">
    <property type="entry name" value="Glyco_transf_17"/>
    <property type="match status" value="1"/>
</dbReference>
<sequence length="1101" mass="119361">MQAVAFITQMGRQMLQGQQMGRIVRQQAAAFRRVHSHQPVPSLYPHASNSSQIMLTAKMLNGGMVQRVMKLGFLDTTFGDYTPHTVRAAPLGGMQSAACYLALALARAGADVTLVNGTATPGAVDGVMCRHHRTMPLSLLAQFDVLVVMGGCDREGALNLRGAMTHGQKLVLWTQHAGDQPSVANLSDATTAAVWDAFVFVSRWQREDFIRRFGLRRDRCHILRNAPAPYFAGLFPDDADIQAAKPWPPILAYTSTPFRGLDVLLAAMPQIRAAIPGTILRVYSSLEAYQVPLDRDPYVGLYEQCRRMDGVEYVGGVAQPVLASALRSVTALAYPNRFAETSCISVMEAMAAGCLVVSSRLGALPETTAGFARLLPVPAAPAEHATLFAGVLVEELRRHRDDAAGTHSHLRAQMAQAGAEGGWDRRAAQWLSLLSDMLTDGREENVSSLLFRLRRPATVNDHDAMADLCERILVLDPVHAGAWRLAVQIQAALARPTDALLSLGRALRLDVSLAPTEWQGWMGALLKGVSTGDDDRPLGLRVRALCGVWPLLSDGPWVSSLIGTARQLATQAQAAGDGAAMLSACLLIANALPQDIGIRLAAGLAAHGLGDHALALELAAAALRIDSAAVLGGRQRRNLLTLWLSAAEQSALAAADGMGMAEAGRLFSAMALVAAALGEDASLARQAAKTTDADQRRSLMLRMIAARHRLAGRRDQQVELLRQAVQPGADPDGHRRLNAARLALSQRLLLEMLGTVLTEGANGRMGVDWRDTARALMVQIGQLLDLPANDEGERSLMWGTLRGYDAFLSWFDATGPLAAPLPLPPPQGRKIYDCFQFYNELDLLDLRLAELSPVVDHFVLVEAAFTHAGAPKPLYFAENRHRFARYKDKIIHVVVEDDPGGFAWVREAHQRQAIQRGLTAAGPADMVIVSDADEILRPEIISRLRAMGADGPSLFAPHLDIHLYFLNLRAPDPWVSVAAAPVELVRRVGANNMRYLAKQGIGQVIASAGWHFTWMGGIDRFLAKLDAFAHREMVGTFGADDAINRARLERFFATGRFEEGAIPGMWTALTRVPIDEGFPATLRARLADFVRMGWIAPGTSP</sequence>
<dbReference type="EMBL" id="NOXU01000032">
    <property type="protein sequence ID" value="OYQ31478.1"/>
    <property type="molecule type" value="Genomic_DNA"/>
</dbReference>
<dbReference type="SUPFAM" id="SSF48452">
    <property type="entry name" value="TPR-like"/>
    <property type="match status" value="1"/>
</dbReference>
<name>A0A255YQI6_9PROT</name>
<accession>A0A255YQI6</accession>
<evidence type="ECO:0008006" key="3">
    <source>
        <dbReference type="Google" id="ProtNLM"/>
    </source>
</evidence>
<dbReference type="GO" id="GO:0016020">
    <property type="term" value="C:membrane"/>
    <property type="evidence" value="ECO:0007669"/>
    <property type="project" value="InterPro"/>
</dbReference>
<dbReference type="OrthoDB" id="5354021at2"/>
<proteinExistence type="predicted"/>
<dbReference type="PANTHER" id="PTHR12224">
    <property type="entry name" value="BETA-1,4-MANNOSYL-GLYCOPROTEIN BETA-1,4-N-ACETYLGLUCOSAMINYL-TRANSFERASE"/>
    <property type="match status" value="1"/>
</dbReference>
<dbReference type="GO" id="GO:0006044">
    <property type="term" value="P:N-acetylglucosamine metabolic process"/>
    <property type="evidence" value="ECO:0007669"/>
    <property type="project" value="TreeGrafter"/>
</dbReference>
<evidence type="ECO:0000313" key="1">
    <source>
        <dbReference type="EMBL" id="OYQ31478.1"/>
    </source>
</evidence>
<dbReference type="InterPro" id="IPR006813">
    <property type="entry name" value="Glyco_trans_17"/>
</dbReference>
<comment type="caution">
    <text evidence="1">The sequence shown here is derived from an EMBL/GenBank/DDBJ whole genome shotgun (WGS) entry which is preliminary data.</text>
</comment>
<dbReference type="AlphaFoldDB" id="A0A255YQI6"/>
<dbReference type="Gene3D" id="3.40.50.2000">
    <property type="entry name" value="Glycogen Phosphorylase B"/>
    <property type="match status" value="2"/>
</dbReference>
<protein>
    <recommendedName>
        <fullName evidence="3">Glycosyl transferase family 1 domain-containing protein</fullName>
    </recommendedName>
</protein>
<dbReference type="Gene3D" id="1.25.40.10">
    <property type="entry name" value="Tetratricopeptide repeat domain"/>
    <property type="match status" value="1"/>
</dbReference>
<organism evidence="1 2">
    <name type="scientific">Niveispirillum lacus</name>
    <dbReference type="NCBI Taxonomy" id="1981099"/>
    <lineage>
        <taxon>Bacteria</taxon>
        <taxon>Pseudomonadati</taxon>
        <taxon>Pseudomonadota</taxon>
        <taxon>Alphaproteobacteria</taxon>
        <taxon>Rhodospirillales</taxon>
        <taxon>Azospirillaceae</taxon>
        <taxon>Niveispirillum</taxon>
    </lineage>
</organism>
<reference evidence="1 2" key="1">
    <citation type="submission" date="2017-07" db="EMBL/GenBank/DDBJ databases">
        <title>Niveispirillum cyanobacteriorum sp. nov., isolated from cyanobacterial aggregates in a eutrophic lake.</title>
        <authorList>
            <person name="Cai H."/>
        </authorList>
    </citation>
    <scope>NUCLEOTIDE SEQUENCE [LARGE SCALE GENOMIC DNA]</scope>
    <source>
        <strain evidence="2">TH1-14</strain>
    </source>
</reference>
<dbReference type="Pfam" id="PF13692">
    <property type="entry name" value="Glyco_trans_1_4"/>
    <property type="match status" value="1"/>
</dbReference>
<dbReference type="SUPFAM" id="SSF53756">
    <property type="entry name" value="UDP-Glycosyltransferase/glycogen phosphorylase"/>
    <property type="match status" value="1"/>
</dbReference>
<dbReference type="PANTHER" id="PTHR12224:SF0">
    <property type="entry name" value="BETA-1,4-MANNOSYL-GLYCOPROTEIN 4-BETA-N-ACETYLGLUCOSAMINYLTRANSFERASE"/>
    <property type="match status" value="1"/>
</dbReference>
<gene>
    <name evidence="1" type="ORF">CHU95_20220</name>
</gene>
<evidence type="ECO:0000313" key="2">
    <source>
        <dbReference type="Proteomes" id="UP000216998"/>
    </source>
</evidence>